<dbReference type="InterPro" id="IPR012337">
    <property type="entry name" value="RNaseH-like_sf"/>
</dbReference>
<dbReference type="InterPro" id="IPR002156">
    <property type="entry name" value="RNaseH_domain"/>
</dbReference>
<dbReference type="OrthoDB" id="6769383at2759"/>
<reference evidence="2 3" key="1">
    <citation type="submission" date="2019-01" db="EMBL/GenBank/DDBJ databases">
        <authorList>
            <person name="Sayadi A."/>
        </authorList>
    </citation>
    <scope>NUCLEOTIDE SEQUENCE [LARGE SCALE GENOMIC DNA]</scope>
</reference>
<dbReference type="Proteomes" id="UP000410492">
    <property type="component" value="Unassembled WGS sequence"/>
</dbReference>
<name>A0A653C8X5_CALMS</name>
<dbReference type="CDD" id="cd09276">
    <property type="entry name" value="Rnase_HI_RT_non_LTR"/>
    <property type="match status" value="1"/>
</dbReference>
<evidence type="ECO:0000313" key="3">
    <source>
        <dbReference type="Proteomes" id="UP000410492"/>
    </source>
</evidence>
<dbReference type="GO" id="GO:0004523">
    <property type="term" value="F:RNA-DNA hybrid ribonuclease activity"/>
    <property type="evidence" value="ECO:0007669"/>
    <property type="project" value="InterPro"/>
</dbReference>
<keyword evidence="3" id="KW-1185">Reference proteome</keyword>
<dbReference type="Pfam" id="PF00075">
    <property type="entry name" value="RNase_H"/>
    <property type="match status" value="1"/>
</dbReference>
<sequence length="300" mass="33143">MNDLPGLDNTTNSEKFTRLVTMISDAADDSMPLKKPFSLPSPQPVWWDEECRDMSLLAAVLADLNCQTVIYTDGSKSEMGTGSAFYISSHDYCRGYRIPEFCSIFTAEAFAIHQALVWCLEHNITYATIISDSKSVLEAIKLNPTKFYNNNIISNIRTLLVACKAKRIKVNFVWVKGHAGIDGNAFVDTAAKNAVNSDAITEVTVFSDFFIEIKKSIRKRWEVVWSDFVSESHNHYTLLHPALPKENAAANVAEEVETGVVEEEAVQGVVDGAAVEDEGNVGHYASQNGIVRIQSPETPS</sequence>
<protein>
    <recommendedName>
        <fullName evidence="1">RNase H type-1 domain-containing protein</fullName>
    </recommendedName>
</protein>
<feature type="domain" description="RNase H type-1" evidence="1">
    <location>
        <begin position="64"/>
        <end position="196"/>
    </location>
</feature>
<accession>A0A653C8X5</accession>
<evidence type="ECO:0000259" key="1">
    <source>
        <dbReference type="PROSITE" id="PS50879"/>
    </source>
</evidence>
<gene>
    <name evidence="2" type="ORF">CALMAC_LOCUS7087</name>
</gene>
<dbReference type="Gene3D" id="3.30.420.10">
    <property type="entry name" value="Ribonuclease H-like superfamily/Ribonuclease H"/>
    <property type="match status" value="1"/>
</dbReference>
<dbReference type="InterPro" id="IPR036397">
    <property type="entry name" value="RNaseH_sf"/>
</dbReference>
<dbReference type="AlphaFoldDB" id="A0A653C8X5"/>
<proteinExistence type="predicted"/>
<dbReference type="SUPFAM" id="SSF53098">
    <property type="entry name" value="Ribonuclease H-like"/>
    <property type="match status" value="1"/>
</dbReference>
<organism evidence="2 3">
    <name type="scientific">Callosobruchus maculatus</name>
    <name type="common">Southern cowpea weevil</name>
    <name type="synonym">Pulse bruchid</name>
    <dbReference type="NCBI Taxonomy" id="64391"/>
    <lineage>
        <taxon>Eukaryota</taxon>
        <taxon>Metazoa</taxon>
        <taxon>Ecdysozoa</taxon>
        <taxon>Arthropoda</taxon>
        <taxon>Hexapoda</taxon>
        <taxon>Insecta</taxon>
        <taxon>Pterygota</taxon>
        <taxon>Neoptera</taxon>
        <taxon>Endopterygota</taxon>
        <taxon>Coleoptera</taxon>
        <taxon>Polyphaga</taxon>
        <taxon>Cucujiformia</taxon>
        <taxon>Chrysomeloidea</taxon>
        <taxon>Chrysomelidae</taxon>
        <taxon>Bruchinae</taxon>
        <taxon>Bruchini</taxon>
        <taxon>Callosobruchus</taxon>
    </lineage>
</organism>
<dbReference type="PROSITE" id="PS50879">
    <property type="entry name" value="RNASE_H_1"/>
    <property type="match status" value="1"/>
</dbReference>
<dbReference type="EMBL" id="CAACVG010007214">
    <property type="protein sequence ID" value="VEN44196.1"/>
    <property type="molecule type" value="Genomic_DNA"/>
</dbReference>
<evidence type="ECO:0000313" key="2">
    <source>
        <dbReference type="EMBL" id="VEN44196.1"/>
    </source>
</evidence>
<dbReference type="GO" id="GO:0003676">
    <property type="term" value="F:nucleic acid binding"/>
    <property type="evidence" value="ECO:0007669"/>
    <property type="project" value="InterPro"/>
</dbReference>